<accession>A0A2J7TG98</accession>
<name>A0A2J7TG98_METSI</name>
<evidence type="ECO:0000313" key="2">
    <source>
        <dbReference type="Proteomes" id="UP000236286"/>
    </source>
</evidence>
<sequence length="70" mass="7296">MIGDDPSQHGDDLLAYRRFGENPRDISPETLEALSTGPARLWPTACECATGAAPTVTESSNFGAAATSAE</sequence>
<organism evidence="1 2">
    <name type="scientific">Methylocella silvestris</name>
    <dbReference type="NCBI Taxonomy" id="199596"/>
    <lineage>
        <taxon>Bacteria</taxon>
        <taxon>Pseudomonadati</taxon>
        <taxon>Pseudomonadota</taxon>
        <taxon>Alphaproteobacteria</taxon>
        <taxon>Hyphomicrobiales</taxon>
        <taxon>Beijerinckiaceae</taxon>
        <taxon>Methylocella</taxon>
    </lineage>
</organism>
<protein>
    <submittedName>
        <fullName evidence="1">Uncharacterized protein</fullName>
    </submittedName>
</protein>
<gene>
    <name evidence="1" type="ORF">CR492_11740</name>
</gene>
<proteinExistence type="predicted"/>
<dbReference type="EMBL" id="PDZR01000012">
    <property type="protein sequence ID" value="PNG25780.1"/>
    <property type="molecule type" value="Genomic_DNA"/>
</dbReference>
<comment type="caution">
    <text evidence="1">The sequence shown here is derived from an EMBL/GenBank/DDBJ whole genome shotgun (WGS) entry which is preliminary data.</text>
</comment>
<reference evidence="1 2" key="1">
    <citation type="submission" date="2017-10" db="EMBL/GenBank/DDBJ databases">
        <title>Genome announcement of Methylocella silvestris TVC from permafrost.</title>
        <authorList>
            <person name="Wang J."/>
            <person name="Geng K."/>
            <person name="Ul-Haque F."/>
            <person name="Crombie A.T."/>
            <person name="Street L.E."/>
            <person name="Wookey P.A."/>
            <person name="Murrell J.C."/>
            <person name="Pratscher J."/>
        </authorList>
    </citation>
    <scope>NUCLEOTIDE SEQUENCE [LARGE SCALE GENOMIC DNA]</scope>
    <source>
        <strain evidence="1 2">TVC</strain>
    </source>
</reference>
<dbReference type="Proteomes" id="UP000236286">
    <property type="component" value="Unassembled WGS sequence"/>
</dbReference>
<dbReference type="AlphaFoldDB" id="A0A2J7TG98"/>
<evidence type="ECO:0000313" key="1">
    <source>
        <dbReference type="EMBL" id="PNG25780.1"/>
    </source>
</evidence>